<dbReference type="Pfam" id="PF00675">
    <property type="entry name" value="Peptidase_M16"/>
    <property type="match status" value="2"/>
</dbReference>
<dbReference type="InterPro" id="IPR011765">
    <property type="entry name" value="Pept_M16_N"/>
</dbReference>
<proteinExistence type="inferred from homology"/>
<evidence type="ECO:0000313" key="4">
    <source>
        <dbReference type="EMBL" id="VAW34369.1"/>
    </source>
</evidence>
<feature type="domain" description="Peptidase M16 C-terminal" evidence="3">
    <location>
        <begin position="195"/>
        <end position="371"/>
    </location>
</feature>
<accession>A0A3B0VC04</accession>
<evidence type="ECO:0000259" key="2">
    <source>
        <dbReference type="Pfam" id="PF00675"/>
    </source>
</evidence>
<dbReference type="PANTHER" id="PTHR11851">
    <property type="entry name" value="METALLOPROTEASE"/>
    <property type="match status" value="1"/>
</dbReference>
<gene>
    <name evidence="4" type="ORF">MNBD_DELTA02-474</name>
</gene>
<comment type="similarity">
    <text evidence="1">Belongs to the peptidase M16 family.</text>
</comment>
<dbReference type="InterPro" id="IPR011249">
    <property type="entry name" value="Metalloenz_LuxS/M16"/>
</dbReference>
<feature type="domain" description="Peptidase M16 N-terminal" evidence="2">
    <location>
        <begin position="485"/>
        <end position="630"/>
    </location>
</feature>
<organism evidence="4">
    <name type="scientific">hydrothermal vent metagenome</name>
    <dbReference type="NCBI Taxonomy" id="652676"/>
    <lineage>
        <taxon>unclassified sequences</taxon>
        <taxon>metagenomes</taxon>
        <taxon>ecological metagenomes</taxon>
    </lineage>
</organism>
<name>A0A3B0VC04_9ZZZZ</name>
<sequence>MPRLKRALILPLIVFILLIAAAGSFASERKITKEVLSNGLTVILEEDHSAPVVAFQMWVRVGSADEARDEAGIAHVFEHMLFKGTDKRGLGDIAKQVEASGGYINAYTSFDNTVYHLAVASRYFDEGLDIISDAIQNSAFDPVELKKELEVVLEELNMNEDKPERKLYKTIFETAYTKHTYKKPVIGFEKTVKGLTREEILDFFGRWYAPNNMTLVIVGDFNTADALAKIKSSFKDFKRRPDQHRPRPVEPPQKRLKVVITPQPVSQTRMAMAYHIPELKHPDIYAIDALSNILGMGVTSRLYKRLKVNDELVNTIDAYSMTPKDPGLFFITATLDAGRVKKASELITTEIVRMANEGPSSSELRRAKTSLESDFIYSRETMQGKARQLGYYETISGDIAFEEDYINGVRALTKSDIMRVAKKYLTTKNLTISVIVPTKHRSFITKKRLKKAVRKAEKKARIKFAKKAKKPEVTKLTLDDGVTLIIKEDHSNETVALYATVPGGLRYETPETNGIGSFTASMLGRGTTSRSLQEIGSEIEDMAGGISGFSGKNSAGVSAKFLSKDFDRGLDIFVDVLLNPSFDDAEITKLRKDTLAAIKREEDYLPGYTFKLLYQKLYKDHPYRMKTIGTEATVNSFTAEDLKAHYNRIFTPEKMVIVVVGDIDTAEVTSKLKDALKDFKRKGGKAPSLKADDAPAGIIKTGDRKDKAQTNIGIGFMGPTLEGDDQYIMSVLTEVLSSQGGRLFTELRDKASLAYSVSAFSRPGLEPGLFGIYIGCAPDKKDKAIEGILNELRKITTQEVPEKELERAKNALIGGYEMGQQEVSSQASDMAINEVLGIGYDNYKKYAAKIKKVTAKDVLRIAKKYITLDSYVISVVGPDEKEL</sequence>
<dbReference type="SUPFAM" id="SSF63411">
    <property type="entry name" value="LuxS/MPP-like metallohydrolase"/>
    <property type="match status" value="4"/>
</dbReference>
<evidence type="ECO:0000259" key="3">
    <source>
        <dbReference type="Pfam" id="PF05193"/>
    </source>
</evidence>
<protein>
    <recommendedName>
        <fullName evidence="5">Zinc protease</fullName>
    </recommendedName>
</protein>
<evidence type="ECO:0000256" key="1">
    <source>
        <dbReference type="ARBA" id="ARBA00007261"/>
    </source>
</evidence>
<evidence type="ECO:0008006" key="5">
    <source>
        <dbReference type="Google" id="ProtNLM"/>
    </source>
</evidence>
<dbReference type="AlphaFoldDB" id="A0A3B0VC04"/>
<dbReference type="InterPro" id="IPR007863">
    <property type="entry name" value="Peptidase_M16_C"/>
</dbReference>
<feature type="domain" description="Peptidase M16 N-terminal" evidence="2">
    <location>
        <begin position="42"/>
        <end position="186"/>
    </location>
</feature>
<dbReference type="GO" id="GO:0046872">
    <property type="term" value="F:metal ion binding"/>
    <property type="evidence" value="ECO:0007669"/>
    <property type="project" value="InterPro"/>
</dbReference>
<dbReference type="Gene3D" id="3.30.830.10">
    <property type="entry name" value="Metalloenzyme, LuxS/M16 peptidase-like"/>
    <property type="match status" value="4"/>
</dbReference>
<dbReference type="EMBL" id="UOEZ01000001">
    <property type="protein sequence ID" value="VAW34369.1"/>
    <property type="molecule type" value="Genomic_DNA"/>
</dbReference>
<dbReference type="InterPro" id="IPR050361">
    <property type="entry name" value="MPP/UQCRC_Complex"/>
</dbReference>
<dbReference type="Pfam" id="PF05193">
    <property type="entry name" value="Peptidase_M16_C"/>
    <property type="match status" value="2"/>
</dbReference>
<reference evidence="4" key="1">
    <citation type="submission" date="2018-06" db="EMBL/GenBank/DDBJ databases">
        <authorList>
            <person name="Zhirakovskaya E."/>
        </authorList>
    </citation>
    <scope>NUCLEOTIDE SEQUENCE</scope>
</reference>
<dbReference type="PANTHER" id="PTHR11851:SF49">
    <property type="entry name" value="MITOCHONDRIAL-PROCESSING PEPTIDASE SUBUNIT ALPHA"/>
    <property type="match status" value="1"/>
</dbReference>
<feature type="domain" description="Peptidase M16 C-terminal" evidence="3">
    <location>
        <begin position="636"/>
        <end position="812"/>
    </location>
</feature>